<keyword evidence="3" id="KW-1185">Reference proteome</keyword>
<proteinExistence type="predicted"/>
<comment type="caution">
    <text evidence="2">The sequence shown here is derived from an EMBL/GenBank/DDBJ whole genome shotgun (WGS) entry which is preliminary data.</text>
</comment>
<evidence type="ECO:0000259" key="1">
    <source>
        <dbReference type="Pfam" id="PF16403"/>
    </source>
</evidence>
<feature type="domain" description="Pesticidal crystal protein Cry22Aa Ig-like" evidence="1">
    <location>
        <begin position="202"/>
        <end position="274"/>
    </location>
</feature>
<reference evidence="2 3" key="1">
    <citation type="submission" date="2021-07" db="EMBL/GenBank/DDBJ databases">
        <title>Paenibacillus radiodurans sp. nov., isolated from the southeastern edge of Tengger Desert.</title>
        <authorList>
            <person name="Zhang G."/>
        </authorList>
    </citation>
    <scope>NUCLEOTIDE SEQUENCE [LARGE SCALE GENOMIC DNA]</scope>
    <source>
        <strain evidence="2 3">CCM 7311</strain>
    </source>
</reference>
<dbReference type="Pfam" id="PF16403">
    <property type="entry name" value="Bact_surface_Ig-like"/>
    <property type="match status" value="2"/>
</dbReference>
<organism evidence="2 3">
    <name type="scientific">Paenibacillus sepulcri</name>
    <dbReference type="NCBI Taxonomy" id="359917"/>
    <lineage>
        <taxon>Bacteria</taxon>
        <taxon>Bacillati</taxon>
        <taxon>Bacillota</taxon>
        <taxon>Bacilli</taxon>
        <taxon>Bacillales</taxon>
        <taxon>Paenibacillaceae</taxon>
        <taxon>Paenibacillus</taxon>
    </lineage>
</organism>
<dbReference type="EMBL" id="JAHZIK010002390">
    <property type="protein sequence ID" value="MBW7460688.1"/>
    <property type="molecule type" value="Genomic_DNA"/>
</dbReference>
<feature type="domain" description="Pesticidal crystal protein Cry22Aa Ig-like" evidence="1">
    <location>
        <begin position="126"/>
        <end position="194"/>
    </location>
</feature>
<dbReference type="Proteomes" id="UP001519887">
    <property type="component" value="Unassembled WGS sequence"/>
</dbReference>
<dbReference type="Gene3D" id="2.60.40.10">
    <property type="entry name" value="Immunoglobulins"/>
    <property type="match status" value="2"/>
</dbReference>
<feature type="non-terminal residue" evidence="2">
    <location>
        <position position="1"/>
    </location>
</feature>
<dbReference type="InterPro" id="IPR032179">
    <property type="entry name" value="Cry22Aa_Ig-like"/>
</dbReference>
<evidence type="ECO:0000313" key="2">
    <source>
        <dbReference type="EMBL" id="MBW7460688.1"/>
    </source>
</evidence>
<accession>A0ABS7CIC2</accession>
<feature type="non-terminal residue" evidence="2">
    <location>
        <position position="280"/>
    </location>
</feature>
<name>A0ABS7CIC2_9BACL</name>
<sequence>VAQDAAGNENRGAARLSLRYDACAPFIIFSPAGSADPKQRVETTVTVTDAVYLPTLSYVWTPSEASPTVEALEWQPFSNGGTLIQSGGNGDWYLHIHTIDQAGNAADATSGPYLLDNTAPVIVPVGDNPFYVPAGAPYAEPGAEATDNIDGALDANAIAFSGDVDTNRLGRFEVRYEAGDRAGNVATVTRSVYVYDGDQPLIRLNGDNPMVIALGSTFTDPGATVHDAQEGNLTDAITVTGAVYTNTVNTYYLTYDVMDGAGNVAPTVTRSVYVIAPPVV</sequence>
<evidence type="ECO:0000313" key="3">
    <source>
        <dbReference type="Proteomes" id="UP001519887"/>
    </source>
</evidence>
<protein>
    <submittedName>
        <fullName evidence="2">DUF5011 domain-containing protein</fullName>
    </submittedName>
</protein>
<gene>
    <name evidence="2" type="ORF">K0U00_42150</name>
</gene>
<dbReference type="InterPro" id="IPR013783">
    <property type="entry name" value="Ig-like_fold"/>
</dbReference>